<keyword evidence="9" id="KW-1185">Reference proteome</keyword>
<dbReference type="Pfam" id="PF00034">
    <property type="entry name" value="Cytochrom_C"/>
    <property type="match status" value="1"/>
</dbReference>
<dbReference type="AlphaFoldDB" id="A0A0J8H1C3"/>
<comment type="caution">
    <text evidence="8">The sequence shown here is derived from an EMBL/GenBank/DDBJ whole genome shotgun (WGS) entry which is preliminary data.</text>
</comment>
<name>A0A0J8H1C3_9ALTE</name>
<dbReference type="OrthoDB" id="9805202at2"/>
<dbReference type="SUPFAM" id="SSF63825">
    <property type="entry name" value="YWTD domain"/>
    <property type="match status" value="1"/>
</dbReference>
<dbReference type="EMBL" id="LAZL01000002">
    <property type="protein sequence ID" value="KMT66823.1"/>
    <property type="molecule type" value="Genomic_DNA"/>
</dbReference>
<dbReference type="Gene3D" id="1.10.760.10">
    <property type="entry name" value="Cytochrome c-like domain"/>
    <property type="match status" value="2"/>
</dbReference>
<dbReference type="GO" id="GO:0009055">
    <property type="term" value="F:electron transfer activity"/>
    <property type="evidence" value="ECO:0007669"/>
    <property type="project" value="InterPro"/>
</dbReference>
<keyword evidence="1 5" id="KW-0349">Heme</keyword>
<dbReference type="GO" id="GO:0046872">
    <property type="term" value="F:metal ion binding"/>
    <property type="evidence" value="ECO:0007669"/>
    <property type="project" value="UniProtKB-KW"/>
</dbReference>
<dbReference type="Gene3D" id="2.60.40.1220">
    <property type="match status" value="1"/>
</dbReference>
<gene>
    <name evidence="8" type="ORF">XM47_01530</name>
</gene>
<organism evidence="8 9">
    <name type="scientific">Catenovulum maritimum</name>
    <dbReference type="NCBI Taxonomy" id="1513271"/>
    <lineage>
        <taxon>Bacteria</taxon>
        <taxon>Pseudomonadati</taxon>
        <taxon>Pseudomonadota</taxon>
        <taxon>Gammaproteobacteria</taxon>
        <taxon>Alteromonadales</taxon>
        <taxon>Alteromonadaceae</taxon>
        <taxon>Catenovulum</taxon>
    </lineage>
</organism>
<dbReference type="Proteomes" id="UP000037600">
    <property type="component" value="Unassembled WGS sequence"/>
</dbReference>
<dbReference type="RefSeq" id="WP_048688590.1">
    <property type="nucleotide sequence ID" value="NZ_KQ130482.1"/>
</dbReference>
<evidence type="ECO:0000313" key="9">
    <source>
        <dbReference type="Proteomes" id="UP000037600"/>
    </source>
</evidence>
<dbReference type="GO" id="GO:0020037">
    <property type="term" value="F:heme binding"/>
    <property type="evidence" value="ECO:0007669"/>
    <property type="project" value="InterPro"/>
</dbReference>
<proteinExistence type="predicted"/>
<dbReference type="InterPro" id="IPR015943">
    <property type="entry name" value="WD40/YVTN_repeat-like_dom_sf"/>
</dbReference>
<dbReference type="InterPro" id="IPR032812">
    <property type="entry name" value="SbsA_Ig"/>
</dbReference>
<dbReference type="PANTHER" id="PTHR30600">
    <property type="entry name" value="CYTOCHROME C PEROXIDASE-RELATED"/>
    <property type="match status" value="1"/>
</dbReference>
<evidence type="ECO:0000256" key="6">
    <source>
        <dbReference type="SAM" id="SignalP"/>
    </source>
</evidence>
<feature type="domain" description="Cytochrome c" evidence="7">
    <location>
        <begin position="968"/>
        <end position="1093"/>
    </location>
</feature>
<keyword evidence="4 5" id="KW-0408">Iron</keyword>
<evidence type="ECO:0000256" key="2">
    <source>
        <dbReference type="ARBA" id="ARBA00022723"/>
    </source>
</evidence>
<evidence type="ECO:0000256" key="5">
    <source>
        <dbReference type="PROSITE-ProRule" id="PRU00433"/>
    </source>
</evidence>
<feature type="signal peptide" evidence="6">
    <location>
        <begin position="1"/>
        <end position="24"/>
    </location>
</feature>
<evidence type="ECO:0000256" key="3">
    <source>
        <dbReference type="ARBA" id="ARBA00022729"/>
    </source>
</evidence>
<dbReference type="InterPro" id="IPR036909">
    <property type="entry name" value="Cyt_c-like_dom_sf"/>
</dbReference>
<keyword evidence="2 5" id="KW-0479">Metal-binding</keyword>
<dbReference type="InterPro" id="IPR014755">
    <property type="entry name" value="Cu-Rt/internalin_Ig-like"/>
</dbReference>
<accession>A0A0J8H1C3</accession>
<feature type="domain" description="Cytochrome c" evidence="7">
    <location>
        <begin position="1111"/>
        <end position="1212"/>
    </location>
</feature>
<evidence type="ECO:0000256" key="1">
    <source>
        <dbReference type="ARBA" id="ARBA00022617"/>
    </source>
</evidence>
<dbReference type="Gene3D" id="2.130.10.10">
    <property type="entry name" value="YVTN repeat-like/Quinoprotein amine dehydrogenase"/>
    <property type="match status" value="1"/>
</dbReference>
<dbReference type="Pfam" id="PF13205">
    <property type="entry name" value="Big_5"/>
    <property type="match status" value="1"/>
</dbReference>
<dbReference type="GO" id="GO:0004130">
    <property type="term" value="F:cytochrome-c peroxidase activity"/>
    <property type="evidence" value="ECO:0007669"/>
    <property type="project" value="TreeGrafter"/>
</dbReference>
<dbReference type="PROSITE" id="PS51007">
    <property type="entry name" value="CYTC"/>
    <property type="match status" value="2"/>
</dbReference>
<dbReference type="PATRIC" id="fig|1513271.3.peg.324"/>
<reference evidence="8 9" key="1">
    <citation type="submission" date="2015-04" db="EMBL/GenBank/DDBJ databases">
        <title>Draft Genome Sequence of the Novel Agar-Digesting Marine Bacterium Q1.</title>
        <authorList>
            <person name="Li Y."/>
            <person name="Li D."/>
            <person name="Chen G."/>
            <person name="Du Z."/>
        </authorList>
    </citation>
    <scope>NUCLEOTIDE SEQUENCE [LARGE SCALE GENOMIC DNA]</scope>
    <source>
        <strain evidence="8 9">Q1</strain>
    </source>
</reference>
<evidence type="ECO:0000313" key="8">
    <source>
        <dbReference type="EMBL" id="KMT66823.1"/>
    </source>
</evidence>
<dbReference type="InterPro" id="IPR051395">
    <property type="entry name" value="Cytochrome_c_Peroxidase/MauG"/>
</dbReference>
<sequence length="1222" mass="134359">MKLFNYLVHACAAVGIVTSFQTLAVEYPSNQDYGTKGEFLAKRGTEYGRTAILMPVGPILINLPEAPGTTSTTFIDPITGEPLDGITLNNRTRDSAWDLSDLTNPSLYRQLTCDTDDCHPGMPIAAHATVVRFDPNKGPLLYGRNSGDLSHHPELAGTDGELNTNENYWDWGYDPIAYVHMTAPYYIRSYWNYGFDNQGQYIIRDSSKHIEGGPINPWSVEGNPELEALFGPTNLGVWLGEPIVHWDHLAATGVTGFPTWLGNLLVVASDQQSTGLAVYDVSGFKQGRLPRLLSVYNEQRTEPSGNTVGVGGYWVEAYGASKMVYSARALDGIDVPKRDYPSLFIVDFLDPENPKVTCEIFFDQDENNDSDGDGSSDPMYVNFQDEYAYVDHFQVNMALCETLFEDGQIDAQEFDQIVYKFDDIANQCDGSQYFRPIGQVGIFGGYDWWVTDDVNEQGMCFFVTSDEPDTRAPYVAGHRPLAEQVGVPIDTFIHVHIPETLRTETVENAVSVTNLTTNESIDFRYQLAHTGMISIWPNENLAANTQYQVSVSGIQDFMGNTMQDYQFSFTTNDGDLLNGATPGIPVTPPEPDAEPSYSGVSYFPTKSSQISCAQTEQNQDVWVVNPDNDTIAIITSSFHSDTLEKTHSYKMEINLGYETPTSITQTGELKAVTYQNDDKVVFFNTDGQPQFSIDTGHGTQPINLVSQDGFVYVALYASGEVIKINVSTKQIVQRLYLGSTPKAMALNGDRLLVTRFISALDHGSVYDVDISQNMSLTRTITVNKILVPDDIDHGSGVPNYLRSIVIDSAGEFAYITANKANTDRGSRAGSTNSEALDDDNTVRSIIVTLDLTNNIDSNIDATSRDNAIDLDNVSDPAGITYLVNEQINAISLQGNNVVLVTNAENNTTARFRVGGAPQEMCSNLRTLYVKNFTDRSISAIDISSYLNQGDINPNVETISTVATETLSAEELKGLQVFYHSSIPQMGNEGYMSCASCHDGAGHDGRTWDITSLGEGLRNTISLNGSNGTRFGNLHWSGNFDEVQDFELQIERLNGGDGLVQGQTFGANDDPISHVSANLSNDLDALAAYINGLGKQRVKHSPYRTYNGDLTDSASRGQQVFTDKNCNSCHQSDAFRDGNMHDVGTITAASGNRLGAALTAIRTPTLIELWDSAPYFHNGQANSIDQVLNTADHKVELTEQEKADLIQYLLSIDRKLYVDDIEL</sequence>
<dbReference type="SUPFAM" id="SSF46626">
    <property type="entry name" value="Cytochrome c"/>
    <property type="match status" value="2"/>
</dbReference>
<dbReference type="STRING" id="1513271.XM47_01530"/>
<feature type="chain" id="PRO_5005298930" description="Cytochrome c domain-containing protein" evidence="6">
    <location>
        <begin position="25"/>
        <end position="1222"/>
    </location>
</feature>
<evidence type="ECO:0000256" key="4">
    <source>
        <dbReference type="ARBA" id="ARBA00023004"/>
    </source>
</evidence>
<keyword evidence="3 6" id="KW-0732">Signal</keyword>
<protein>
    <recommendedName>
        <fullName evidence="7">Cytochrome c domain-containing protein</fullName>
    </recommendedName>
</protein>
<evidence type="ECO:0000259" key="7">
    <source>
        <dbReference type="PROSITE" id="PS51007"/>
    </source>
</evidence>
<dbReference type="InterPro" id="IPR009056">
    <property type="entry name" value="Cyt_c-like_dom"/>
</dbReference>